<evidence type="ECO:0000313" key="2">
    <source>
        <dbReference type="EMBL" id="KAJ7197609.1"/>
    </source>
</evidence>
<feature type="region of interest" description="Disordered" evidence="1">
    <location>
        <begin position="423"/>
        <end position="470"/>
    </location>
</feature>
<reference evidence="2" key="1">
    <citation type="submission" date="2023-03" db="EMBL/GenBank/DDBJ databases">
        <title>Massive genome expansion in bonnet fungi (Mycena s.s.) driven by repeated elements and novel gene families across ecological guilds.</title>
        <authorList>
            <consortium name="Lawrence Berkeley National Laboratory"/>
            <person name="Harder C.B."/>
            <person name="Miyauchi S."/>
            <person name="Viragh M."/>
            <person name="Kuo A."/>
            <person name="Thoen E."/>
            <person name="Andreopoulos B."/>
            <person name="Lu D."/>
            <person name="Skrede I."/>
            <person name="Drula E."/>
            <person name="Henrissat B."/>
            <person name="Morin E."/>
            <person name="Kohler A."/>
            <person name="Barry K."/>
            <person name="LaButti K."/>
            <person name="Morin E."/>
            <person name="Salamov A."/>
            <person name="Lipzen A."/>
            <person name="Mereny Z."/>
            <person name="Hegedus B."/>
            <person name="Baldrian P."/>
            <person name="Stursova M."/>
            <person name="Weitz H."/>
            <person name="Taylor A."/>
            <person name="Grigoriev I.V."/>
            <person name="Nagy L.G."/>
            <person name="Martin F."/>
            <person name="Kauserud H."/>
        </authorList>
    </citation>
    <scope>NUCLEOTIDE SEQUENCE</scope>
    <source>
        <strain evidence="2">9144</strain>
    </source>
</reference>
<evidence type="ECO:0000313" key="3">
    <source>
        <dbReference type="Proteomes" id="UP001219525"/>
    </source>
</evidence>
<name>A0AAD6UYC9_9AGAR</name>
<feature type="compositionally biased region" description="Polar residues" evidence="1">
    <location>
        <begin position="803"/>
        <end position="820"/>
    </location>
</feature>
<feature type="compositionally biased region" description="Gly residues" evidence="1">
    <location>
        <begin position="380"/>
        <end position="390"/>
    </location>
</feature>
<accession>A0AAD6UYC9</accession>
<feature type="compositionally biased region" description="Basic and acidic residues" evidence="1">
    <location>
        <begin position="460"/>
        <end position="470"/>
    </location>
</feature>
<keyword evidence="3" id="KW-1185">Reference proteome</keyword>
<feature type="region of interest" description="Disordered" evidence="1">
    <location>
        <begin position="802"/>
        <end position="822"/>
    </location>
</feature>
<dbReference type="Proteomes" id="UP001219525">
    <property type="component" value="Unassembled WGS sequence"/>
</dbReference>
<organism evidence="2 3">
    <name type="scientific">Mycena pura</name>
    <dbReference type="NCBI Taxonomy" id="153505"/>
    <lineage>
        <taxon>Eukaryota</taxon>
        <taxon>Fungi</taxon>
        <taxon>Dikarya</taxon>
        <taxon>Basidiomycota</taxon>
        <taxon>Agaricomycotina</taxon>
        <taxon>Agaricomycetes</taxon>
        <taxon>Agaricomycetidae</taxon>
        <taxon>Agaricales</taxon>
        <taxon>Marasmiineae</taxon>
        <taxon>Mycenaceae</taxon>
        <taxon>Mycena</taxon>
    </lineage>
</organism>
<dbReference type="EMBL" id="JARJCW010000077">
    <property type="protein sequence ID" value="KAJ7197609.1"/>
    <property type="molecule type" value="Genomic_DNA"/>
</dbReference>
<comment type="caution">
    <text evidence="2">The sequence shown here is derived from an EMBL/GenBank/DDBJ whole genome shotgun (WGS) entry which is preliminary data.</text>
</comment>
<dbReference type="AlphaFoldDB" id="A0AAD6UYC9"/>
<protein>
    <submittedName>
        <fullName evidence="2">Uncharacterized protein</fullName>
    </submittedName>
</protein>
<evidence type="ECO:0000256" key="1">
    <source>
        <dbReference type="SAM" id="MobiDB-lite"/>
    </source>
</evidence>
<gene>
    <name evidence="2" type="ORF">GGX14DRAFT_574085</name>
</gene>
<proteinExistence type="predicted"/>
<sequence length="934" mass="101253">MATMSHRYISRRSYTRPPRAPFSWLLDSPAALFSVHSAARGNGGGQGCRDVISALSCSERPQTRPPSASLRLAPLERRPSLVASPPPTLCQMWPIFFFYLVPAAATRGLPEALAALQYRTLRLFGVALPCALGGKYANAQTRALIFRPAPIAFQLPLASFLTFSAPLPALIEHRPTLVASLPSTLCQMRPNWGNHDFPPSLLFKSESDTTATKYFHYIARIIPCVCSVPPCPLYAPTLVKMHAQPTKPRHGCFLRAPAVPYHSVSASQIARIMHVTSILVFVSPPSTLRQILRNAQKGAFFPVSAAVVATRASPKPAAPCLASVCRNCFRSLDLRSARASTRLGAQLALRAGRDWRCARSATGEGSPGSTPTSWRDGEAGHGTGREGGGPSPVSVGVRAAVGRCSAGLCELERRVRRRAWTGAGADNGNFHTRSHSFMPKLPSRLSSGGKGSTGEQVVPSEREKDVKERRALQTEPVTTDGGAAPLLAPPDITLELASPTHETLSKRDTLLGGQIIYATGFVDRLVAPPLSDPRSWKPSKMELELLGTNVALHKPPNDRTIRIHPAEEWRRKRSCTSSSSRPVFLHDGVPKEDAAQREEEWKDYALAVLLCVPLLCSRALAGTPALGISFLVHRLKKRSQCVREWLGRQAFHADTIVDVFFPSSQKARSAVLVRLVVRSWGVVPRSVRGCFHHIPRGRRRSPPRSCCPRACRCTAVACLVPFAASVPRRPHLTPAMGRAGDRGSFAKCDARNRFACIARSLTLLHRTVPEQATTPPLARPWNGYERGGSEYGLGLGPMLGDGQPQSASTNTSIARGSNKASQRRFRNFRIPSHTGSAVPLVIVLDSANLVEDPGRRLDSRPTRLPATAHVHNSSLLMFTSFSIFCAPAAAAPAYRGDGPQCCHCGWSGLHNSACQFYNPATPALYDGLVSPPML</sequence>
<feature type="region of interest" description="Disordered" evidence="1">
    <location>
        <begin position="358"/>
        <end position="394"/>
    </location>
</feature>